<feature type="domain" description="Ferritin-like diiron" evidence="10">
    <location>
        <begin position="1"/>
        <end position="145"/>
    </location>
</feature>
<dbReference type="Proteomes" id="UP000662904">
    <property type="component" value="Chromosome"/>
</dbReference>
<comment type="similarity">
    <text evidence="2 9">Belongs to the ferritin family. Prokaryotic subfamily.</text>
</comment>
<dbReference type="GO" id="GO:0005829">
    <property type="term" value="C:cytosol"/>
    <property type="evidence" value="ECO:0007669"/>
    <property type="project" value="TreeGrafter"/>
</dbReference>
<dbReference type="PANTHER" id="PTHR11431:SF127">
    <property type="entry name" value="BACTERIAL NON-HEME FERRITIN"/>
    <property type="match status" value="1"/>
</dbReference>
<dbReference type="PROSITE" id="PS50905">
    <property type="entry name" value="FERRITIN_LIKE"/>
    <property type="match status" value="1"/>
</dbReference>
<dbReference type="InterPro" id="IPR008331">
    <property type="entry name" value="Ferritin_DPS_dom"/>
</dbReference>
<evidence type="ECO:0000256" key="8">
    <source>
        <dbReference type="PIRSR" id="PIRSR601519-1"/>
    </source>
</evidence>
<keyword evidence="3 9" id="KW-0409">Iron storage</keyword>
<proteinExistence type="inferred from homology"/>
<feature type="binding site" evidence="8">
    <location>
        <position position="50"/>
    </location>
    <ligand>
        <name>Fe cation</name>
        <dbReference type="ChEBI" id="CHEBI:24875"/>
        <label>1</label>
    </ligand>
</feature>
<reference evidence="11" key="1">
    <citation type="submission" date="2020-07" db="EMBL/GenBank/DDBJ databases">
        <title>Koleobacter methoxysyntrophicus gen. nov., sp. nov., a novel anaerobic bacterium isolated from deep subsurface oil field and proposal of Koleobacterales ord. nov. in the phylum Firmicutes.</title>
        <authorList>
            <person name="Sakamoto S."/>
            <person name="Tamaki H."/>
        </authorList>
    </citation>
    <scope>NUCLEOTIDE SEQUENCE</scope>
    <source>
        <strain evidence="11">NRmbB1</strain>
    </source>
</reference>
<evidence type="ECO:0000259" key="10">
    <source>
        <dbReference type="PROSITE" id="PS50905"/>
    </source>
</evidence>
<dbReference type="Pfam" id="PF00210">
    <property type="entry name" value="Ferritin"/>
    <property type="match status" value="1"/>
</dbReference>
<accession>A0A8A0RJE4</accession>
<comment type="subcellular location">
    <subcellularLocation>
        <location evidence="9">Cytoplasm</location>
    </subcellularLocation>
</comment>
<dbReference type="GO" id="GO:0008198">
    <property type="term" value="F:ferrous iron binding"/>
    <property type="evidence" value="ECO:0007669"/>
    <property type="project" value="TreeGrafter"/>
</dbReference>
<keyword evidence="4 8" id="KW-0479">Metal-binding</keyword>
<dbReference type="CDD" id="cd01055">
    <property type="entry name" value="Nonheme_Ferritin"/>
    <property type="match status" value="1"/>
</dbReference>
<comment type="function">
    <text evidence="1 9">Iron-storage protein.</text>
</comment>
<dbReference type="InterPro" id="IPR009078">
    <property type="entry name" value="Ferritin-like_SF"/>
</dbReference>
<dbReference type="AlphaFoldDB" id="A0A8A0RJE4"/>
<comment type="catalytic activity">
    <reaction evidence="7 9">
        <text>4 Fe(2+) + O2 + 6 H2O = 4 iron(III) oxide-hydroxide + 12 H(+)</text>
        <dbReference type="Rhea" id="RHEA:11972"/>
        <dbReference type="ChEBI" id="CHEBI:15377"/>
        <dbReference type="ChEBI" id="CHEBI:15378"/>
        <dbReference type="ChEBI" id="CHEBI:15379"/>
        <dbReference type="ChEBI" id="CHEBI:29033"/>
        <dbReference type="ChEBI" id="CHEBI:78619"/>
        <dbReference type="EC" id="1.16.3.2"/>
    </reaction>
</comment>
<protein>
    <recommendedName>
        <fullName evidence="9">Ferritin</fullName>
        <ecNumber evidence="9">1.16.3.2</ecNumber>
    </recommendedName>
</protein>
<dbReference type="GO" id="GO:0042802">
    <property type="term" value="F:identical protein binding"/>
    <property type="evidence" value="ECO:0007669"/>
    <property type="project" value="UniProtKB-ARBA"/>
</dbReference>
<organism evidence="11 12">
    <name type="scientific">Koleobacter methoxysyntrophicus</name>
    <dbReference type="NCBI Taxonomy" id="2751313"/>
    <lineage>
        <taxon>Bacteria</taxon>
        <taxon>Bacillati</taxon>
        <taxon>Bacillota</taxon>
        <taxon>Clostridia</taxon>
        <taxon>Koleobacterales</taxon>
        <taxon>Koleobacteraceae</taxon>
        <taxon>Koleobacter</taxon>
    </lineage>
</organism>
<name>A0A8A0RJE4_9FIRM</name>
<evidence type="ECO:0000256" key="7">
    <source>
        <dbReference type="ARBA" id="ARBA00048035"/>
    </source>
</evidence>
<feature type="binding site" evidence="8">
    <location>
        <position position="94"/>
    </location>
    <ligand>
        <name>Fe cation</name>
        <dbReference type="ChEBI" id="CHEBI:24875"/>
        <label>1</label>
    </ligand>
</feature>
<feature type="binding site" evidence="8">
    <location>
        <position position="127"/>
    </location>
    <ligand>
        <name>Fe cation</name>
        <dbReference type="ChEBI" id="CHEBI:24875"/>
        <label>1</label>
    </ligand>
</feature>
<dbReference type="FunFam" id="1.20.1260.10:FF:000001">
    <property type="entry name" value="Non-heme ferritin"/>
    <property type="match status" value="1"/>
</dbReference>
<dbReference type="GO" id="GO:0006826">
    <property type="term" value="P:iron ion transport"/>
    <property type="evidence" value="ECO:0007669"/>
    <property type="project" value="InterPro"/>
</dbReference>
<evidence type="ECO:0000256" key="9">
    <source>
        <dbReference type="RuleBase" id="RU361145"/>
    </source>
</evidence>
<evidence type="ECO:0000256" key="5">
    <source>
        <dbReference type="ARBA" id="ARBA00023002"/>
    </source>
</evidence>
<dbReference type="EMBL" id="CP059066">
    <property type="protein sequence ID" value="QSQ07758.1"/>
    <property type="molecule type" value="Genomic_DNA"/>
</dbReference>
<evidence type="ECO:0000256" key="4">
    <source>
        <dbReference type="ARBA" id="ARBA00022723"/>
    </source>
</evidence>
<dbReference type="InterPro" id="IPR001519">
    <property type="entry name" value="Ferritin"/>
</dbReference>
<dbReference type="InterPro" id="IPR012347">
    <property type="entry name" value="Ferritin-like"/>
</dbReference>
<dbReference type="InterPro" id="IPR041719">
    <property type="entry name" value="Ferritin_prok"/>
</dbReference>
<keyword evidence="6 8" id="KW-0408">Iron</keyword>
<evidence type="ECO:0000256" key="1">
    <source>
        <dbReference type="ARBA" id="ARBA00002485"/>
    </source>
</evidence>
<feature type="binding site" evidence="8">
    <location>
        <position position="17"/>
    </location>
    <ligand>
        <name>Fe cation</name>
        <dbReference type="ChEBI" id="CHEBI:24875"/>
        <label>1</label>
    </ligand>
</feature>
<sequence>MIKKSIEEKLNEQIQKEFYSAYLYLAMEAYFSSINLDGFANWFHVQAQEECDHAMLIFNYINRVAGRVNLRQIDEPPADFGSIEEVLKAALDHERFVTGSINDILELANSEKDYKTAAFLQWFVNEQVEEEENAEKNLAAFQFVKDDPKGILLLDREMAARVYTPPSAAE</sequence>
<dbReference type="RefSeq" id="WP_206708013.1">
    <property type="nucleotide sequence ID" value="NZ_CP059066.1"/>
</dbReference>
<evidence type="ECO:0000256" key="6">
    <source>
        <dbReference type="ARBA" id="ARBA00023004"/>
    </source>
</evidence>
<dbReference type="GO" id="GO:0004322">
    <property type="term" value="F:ferroxidase activity"/>
    <property type="evidence" value="ECO:0007669"/>
    <property type="project" value="TreeGrafter"/>
</dbReference>
<evidence type="ECO:0000256" key="2">
    <source>
        <dbReference type="ARBA" id="ARBA00006950"/>
    </source>
</evidence>
<keyword evidence="12" id="KW-1185">Reference proteome</keyword>
<evidence type="ECO:0000313" key="12">
    <source>
        <dbReference type="Proteomes" id="UP000662904"/>
    </source>
</evidence>
<dbReference type="GO" id="GO:0008199">
    <property type="term" value="F:ferric iron binding"/>
    <property type="evidence" value="ECO:0007669"/>
    <property type="project" value="InterPro"/>
</dbReference>
<dbReference type="InterPro" id="IPR009040">
    <property type="entry name" value="Ferritin-like_diiron"/>
</dbReference>
<dbReference type="PANTHER" id="PTHR11431">
    <property type="entry name" value="FERRITIN"/>
    <property type="match status" value="1"/>
</dbReference>
<dbReference type="SUPFAM" id="SSF47240">
    <property type="entry name" value="Ferritin-like"/>
    <property type="match status" value="1"/>
</dbReference>
<gene>
    <name evidence="11" type="primary">ftnA</name>
    <name evidence="11" type="ORF">H0A61_00074</name>
</gene>
<evidence type="ECO:0000313" key="11">
    <source>
        <dbReference type="EMBL" id="QSQ07758.1"/>
    </source>
</evidence>
<evidence type="ECO:0000256" key="3">
    <source>
        <dbReference type="ARBA" id="ARBA00022434"/>
    </source>
</evidence>
<dbReference type="Gene3D" id="1.20.1260.10">
    <property type="match status" value="1"/>
</dbReference>
<dbReference type="KEGG" id="kme:H0A61_00074"/>
<dbReference type="EC" id="1.16.3.2" evidence="9"/>
<dbReference type="GO" id="GO:0006879">
    <property type="term" value="P:intracellular iron ion homeostasis"/>
    <property type="evidence" value="ECO:0007669"/>
    <property type="project" value="UniProtKB-KW"/>
</dbReference>
<keyword evidence="5 11" id="KW-0560">Oxidoreductase</keyword>
<keyword evidence="9" id="KW-0963">Cytoplasm</keyword>
<feature type="binding site" evidence="8">
    <location>
        <position position="53"/>
    </location>
    <ligand>
        <name>Fe cation</name>
        <dbReference type="ChEBI" id="CHEBI:24875"/>
        <label>1</label>
    </ligand>
</feature>